<name>A0A6C0UIQ7_9EURY</name>
<sequence>MGFSSKQVLGIVALVVVGMVSTGFVMSGASVGDVLPFSSAAQNQQPTTQPAPGQSSDTETVMVNDWGVDAKVTLPTTITKGDVYLFEEKPDADRPVNYANYVDFDISEATSGLTDGRDYYKENASGASSVTFNDLDSGTYYLVLVDESASRDYHNLYAEVTMPEEVGLAFAEQDKDVKLATQKDFTLFPTYGTDNTVITNAEGDFQTTGDNLDNPSTNGTRERIVEREMEVDTGSAYLGKLVAENFNDDDGIEEMYITVEADGKTLYDQQVVDGSDSDFGSDNALTEDLADAIDTDPETSSSTITLTVDVVYTANTLSGSADDSKIGTSESIVDLWVEDIYGNKVGDASKTQIVG</sequence>
<dbReference type="EMBL" id="CP048739">
    <property type="protein sequence ID" value="QIB75372.1"/>
    <property type="molecule type" value="Genomic_DNA"/>
</dbReference>
<dbReference type="Proteomes" id="UP000465846">
    <property type="component" value="Chromosome"/>
</dbReference>
<dbReference type="GeneID" id="44080610"/>
<dbReference type="RefSeq" id="WP_163487152.1">
    <property type="nucleotide sequence ID" value="NZ_CP048739.1"/>
</dbReference>
<evidence type="ECO:0000313" key="1">
    <source>
        <dbReference type="EMBL" id="QIB75372.1"/>
    </source>
</evidence>
<dbReference type="AlphaFoldDB" id="A0A6C0UIQ7"/>
<protein>
    <submittedName>
        <fullName evidence="1">Uncharacterized protein</fullName>
    </submittedName>
</protein>
<proteinExistence type="predicted"/>
<gene>
    <name evidence="1" type="ORF">G3I44_14375</name>
</gene>
<reference evidence="1 2" key="1">
    <citation type="submission" date="2020-02" db="EMBL/GenBank/DDBJ databases">
        <title>Whole genome sequence of Halogeometricum borinquense strain wsp4.</title>
        <authorList>
            <person name="Verma D.K."/>
            <person name="Gopal K."/>
            <person name="Prasad E.S."/>
        </authorList>
    </citation>
    <scope>NUCLEOTIDE SEQUENCE [LARGE SCALE GENOMIC DNA]</scope>
    <source>
        <strain evidence="2">wsp4</strain>
    </source>
</reference>
<organism evidence="1 2">
    <name type="scientific">Halogeometricum borinquense</name>
    <dbReference type="NCBI Taxonomy" id="60847"/>
    <lineage>
        <taxon>Archaea</taxon>
        <taxon>Methanobacteriati</taxon>
        <taxon>Methanobacteriota</taxon>
        <taxon>Stenosarchaea group</taxon>
        <taxon>Halobacteria</taxon>
        <taxon>Halobacteriales</taxon>
        <taxon>Haloferacaceae</taxon>
        <taxon>Halogeometricum</taxon>
    </lineage>
</organism>
<accession>A0A6C0UIQ7</accession>
<evidence type="ECO:0000313" key="2">
    <source>
        <dbReference type="Proteomes" id="UP000465846"/>
    </source>
</evidence>